<dbReference type="InterPro" id="IPR036508">
    <property type="entry name" value="Chitin-bd_dom_sf"/>
</dbReference>
<evidence type="ECO:0000313" key="2">
    <source>
        <dbReference type="Proteomes" id="UP000504634"/>
    </source>
</evidence>
<gene>
    <name evidence="3" type="primary">LOC115621326</name>
    <name evidence="4" type="synonym">LOC115625637</name>
</gene>
<name>A0A6J2T1M4_DROLE</name>
<dbReference type="PANTHER" id="PTHR20987">
    <property type="entry name" value="CHITIN-BINDING TYPE-2 DOMAIN-CONTAINING PROTEIN-RELATED"/>
    <property type="match status" value="1"/>
</dbReference>
<organism evidence="2 3">
    <name type="scientific">Drosophila lebanonensis</name>
    <name type="common">Fruit fly</name>
    <name type="synonym">Scaptodrosophila lebanonensis</name>
    <dbReference type="NCBI Taxonomy" id="7225"/>
    <lineage>
        <taxon>Eukaryota</taxon>
        <taxon>Metazoa</taxon>
        <taxon>Ecdysozoa</taxon>
        <taxon>Arthropoda</taxon>
        <taxon>Hexapoda</taxon>
        <taxon>Insecta</taxon>
        <taxon>Pterygota</taxon>
        <taxon>Neoptera</taxon>
        <taxon>Endopterygota</taxon>
        <taxon>Diptera</taxon>
        <taxon>Brachycera</taxon>
        <taxon>Muscomorpha</taxon>
        <taxon>Ephydroidea</taxon>
        <taxon>Drosophilidae</taxon>
        <taxon>Scaptodrosophila</taxon>
    </lineage>
</organism>
<dbReference type="RefSeq" id="XP_030376626.1">
    <property type="nucleotide sequence ID" value="XM_030520766.1"/>
</dbReference>
<proteinExistence type="predicted"/>
<keyword evidence="2" id="KW-1185">Reference proteome</keyword>
<evidence type="ECO:0000256" key="1">
    <source>
        <dbReference type="SAM" id="MobiDB-lite"/>
    </source>
</evidence>
<protein>
    <submittedName>
        <fullName evidence="3">Uncharacterized protein LOC115621326</fullName>
    </submittedName>
    <submittedName>
        <fullName evidence="4">Uncharacterized protein LOC115625637</fullName>
    </submittedName>
</protein>
<reference evidence="3 4" key="1">
    <citation type="submission" date="2025-04" db="UniProtKB">
        <authorList>
            <consortium name="RefSeq"/>
        </authorList>
    </citation>
    <scope>IDENTIFICATION</scope>
    <source>
        <strain evidence="3 4">11010-0011.00</strain>
        <tissue evidence="3 4">Whole body</tissue>
    </source>
</reference>
<dbReference type="SUPFAM" id="SSF57625">
    <property type="entry name" value="Invertebrate chitin-binding proteins"/>
    <property type="match status" value="1"/>
</dbReference>
<dbReference type="Proteomes" id="UP000504634">
    <property type="component" value="Unplaced"/>
</dbReference>
<dbReference type="AlphaFoldDB" id="A0A6J2T1M4"/>
<accession>A0A6J2T1M4</accession>
<dbReference type="PANTHER" id="PTHR20987:SF0">
    <property type="entry name" value="CHITIN-BINDING TYPE-2 DOMAIN-CONTAINING PROTEIN-RELATED"/>
    <property type="match status" value="1"/>
</dbReference>
<evidence type="ECO:0000313" key="4">
    <source>
        <dbReference type="RefSeq" id="XP_030376626.1"/>
    </source>
</evidence>
<dbReference type="RefSeq" id="XP_030370806.1">
    <property type="nucleotide sequence ID" value="XM_030514946.1"/>
</dbReference>
<dbReference type="GeneID" id="115621326"/>
<sequence length="85" mass="10091">MSQRPLQIRDDNGEPGCKTTDERHQRFRHFWDPSAYWQCGATPDQPAQIKHCASNELYYDVAKSCVKWKDWKWTEPQEPPTKPDK</sequence>
<dbReference type="OrthoDB" id="7937384at2759"/>
<feature type="region of interest" description="Disordered" evidence="1">
    <location>
        <begin position="1"/>
        <end position="20"/>
    </location>
</feature>
<dbReference type="GO" id="GO:0008061">
    <property type="term" value="F:chitin binding"/>
    <property type="evidence" value="ECO:0007669"/>
    <property type="project" value="InterPro"/>
</dbReference>
<evidence type="ECO:0000313" key="3">
    <source>
        <dbReference type="RefSeq" id="XP_030370806.1"/>
    </source>
</evidence>